<dbReference type="RefSeq" id="WP_144334130.1">
    <property type="nucleotide sequence ID" value="NZ_VLPL01000008.1"/>
</dbReference>
<dbReference type="AlphaFoldDB" id="A0A556MND1"/>
<name>A0A556MND1_9FLAO</name>
<reference evidence="2 3" key="1">
    <citation type="submission" date="2019-07" db="EMBL/GenBank/DDBJ databases">
        <authorList>
            <person name="Huq M.A."/>
        </authorList>
    </citation>
    <scope>NUCLEOTIDE SEQUENCE [LARGE SCALE GENOMIC DNA]</scope>
    <source>
        <strain evidence="2 3">MAH-3</strain>
    </source>
</reference>
<evidence type="ECO:0008006" key="4">
    <source>
        <dbReference type="Google" id="ProtNLM"/>
    </source>
</evidence>
<dbReference type="OrthoDB" id="9824129at2"/>
<organism evidence="2 3">
    <name type="scientific">Fluviicola chungangensis</name>
    <dbReference type="NCBI Taxonomy" id="2597671"/>
    <lineage>
        <taxon>Bacteria</taxon>
        <taxon>Pseudomonadati</taxon>
        <taxon>Bacteroidota</taxon>
        <taxon>Flavobacteriia</taxon>
        <taxon>Flavobacteriales</taxon>
        <taxon>Crocinitomicaceae</taxon>
        <taxon>Fluviicola</taxon>
    </lineage>
</organism>
<dbReference type="Proteomes" id="UP000316008">
    <property type="component" value="Unassembled WGS sequence"/>
</dbReference>
<gene>
    <name evidence="2" type="ORF">FO442_15515</name>
</gene>
<comment type="caution">
    <text evidence="2">The sequence shown here is derived from an EMBL/GenBank/DDBJ whole genome shotgun (WGS) entry which is preliminary data.</text>
</comment>
<feature type="signal peptide" evidence="1">
    <location>
        <begin position="1"/>
        <end position="18"/>
    </location>
</feature>
<dbReference type="EMBL" id="VLPL01000008">
    <property type="protein sequence ID" value="TSJ41318.1"/>
    <property type="molecule type" value="Genomic_DNA"/>
</dbReference>
<keyword evidence="1" id="KW-0732">Signal</keyword>
<evidence type="ECO:0000313" key="2">
    <source>
        <dbReference type="EMBL" id="TSJ41318.1"/>
    </source>
</evidence>
<evidence type="ECO:0000256" key="1">
    <source>
        <dbReference type="SAM" id="SignalP"/>
    </source>
</evidence>
<feature type="chain" id="PRO_5022188943" description="Outer membrane beta-barrel protein" evidence="1">
    <location>
        <begin position="19"/>
        <end position="289"/>
    </location>
</feature>
<accession>A0A556MND1</accession>
<evidence type="ECO:0000313" key="3">
    <source>
        <dbReference type="Proteomes" id="UP000316008"/>
    </source>
</evidence>
<proteinExistence type="predicted"/>
<sequence>MKYCVITFFALFTASANAQEKPVKRNEYKAIGITYSSYAKPQSSSLYQTNLLQNPNTYDDVRRNIGVTFSYTQMNFIKNFGVEFGIGLELMMTDNSFRFTLPPLSDPTEMNLNDSRSNAGFVHIPLHYVHRIELKNRFTLFPKIGVDAKVLIINPEYGTGIYTDSLNNINYSLGYETTQLYSNGPFQNVFLNGMIGANLTWSTQKGATFGLQLAFSVQIIPNTLLTRIRDIQYKKDGEVVFDSNKFNGDYYYYDQNGQLVYQPPTKTSDFLAENKMTNFSIGVSYVFGK</sequence>
<keyword evidence="3" id="KW-1185">Reference proteome</keyword>
<protein>
    <recommendedName>
        <fullName evidence="4">Outer membrane beta-barrel protein</fullName>
    </recommendedName>
</protein>